<dbReference type="Proteomes" id="UP001162780">
    <property type="component" value="Chromosome"/>
</dbReference>
<dbReference type="EMBL" id="CP113517">
    <property type="protein sequence ID" value="WAR43268.1"/>
    <property type="molecule type" value="Genomic_DNA"/>
</dbReference>
<evidence type="ECO:0000313" key="1">
    <source>
        <dbReference type="EMBL" id="WAR43268.1"/>
    </source>
</evidence>
<proteinExistence type="predicted"/>
<gene>
    <name evidence="1" type="ORF">NM686_012800</name>
</gene>
<name>A0ABY7GGY4_9GAMM</name>
<reference evidence="1" key="1">
    <citation type="submission" date="2022-11" db="EMBL/GenBank/DDBJ databases">
        <title>Methylomonas rapida sp. nov., Carotenoid-Producing Obligate Methanotrophs with High Growth Characteristics and Biotechnological Potential.</title>
        <authorList>
            <person name="Tikhonova E.N."/>
            <person name="Suleimanov R.Z."/>
            <person name="Miroshnikov K."/>
            <person name="Oshkin I.Y."/>
            <person name="Belova S.E."/>
            <person name="Danilova O.V."/>
            <person name="Ashikhmin A."/>
            <person name="Konopkin A."/>
            <person name="But S.Y."/>
            <person name="Khmelenina V.N."/>
            <person name="Kuznetsov N."/>
            <person name="Pimenov N.V."/>
            <person name="Dedysh S.N."/>
        </authorList>
    </citation>
    <scope>NUCLEOTIDE SEQUENCE</scope>
    <source>
        <strain evidence="1">MP1</strain>
    </source>
</reference>
<evidence type="ECO:0000313" key="2">
    <source>
        <dbReference type="Proteomes" id="UP001162780"/>
    </source>
</evidence>
<keyword evidence="2" id="KW-1185">Reference proteome</keyword>
<sequence>MKSTDYRESSYLHSDSQNITSINTRSYVETDRSNGTLAKVSGQLGDINLAQDTFYSQFADSLDTCAVADLSGMQACSERSRRCAGQVRSRREAATLSPLLALLLPDLTAADRTGQQALMDPIIKVRSDTSTLVTTFTGAYDSHNLTVNIQGITACNDAYNALASKLTILERFNDRIFNAAPDGTAAANESTWRRQREKQNASIKNMTCFYIPESVTPHIARPFIRHTLPKFAEFKSVVQAIEFNG</sequence>
<protein>
    <submittedName>
        <fullName evidence="1">Uncharacterized protein</fullName>
    </submittedName>
</protein>
<accession>A0ABY7GGY4</accession>
<dbReference type="RefSeq" id="WP_255188248.1">
    <property type="nucleotide sequence ID" value="NZ_CP113517.1"/>
</dbReference>
<organism evidence="1 2">
    <name type="scientific">Methylomonas rapida</name>
    <dbReference type="NCBI Taxonomy" id="2963939"/>
    <lineage>
        <taxon>Bacteria</taxon>
        <taxon>Pseudomonadati</taxon>
        <taxon>Pseudomonadota</taxon>
        <taxon>Gammaproteobacteria</taxon>
        <taxon>Methylococcales</taxon>
        <taxon>Methylococcaceae</taxon>
        <taxon>Methylomonas</taxon>
    </lineage>
</organism>